<dbReference type="Proteomes" id="UP001205890">
    <property type="component" value="Unassembled WGS sequence"/>
</dbReference>
<feature type="domain" description="Sulphur oxidation protein SoxZ" evidence="1">
    <location>
        <begin position="183"/>
        <end position="273"/>
    </location>
</feature>
<name>A0ABT1LJ39_9HYPH</name>
<dbReference type="InterPro" id="IPR013783">
    <property type="entry name" value="Ig-like_fold"/>
</dbReference>
<evidence type="ECO:0000313" key="4">
    <source>
        <dbReference type="Proteomes" id="UP001205890"/>
    </source>
</evidence>
<dbReference type="Pfam" id="PF08770">
    <property type="entry name" value="SoxZ"/>
    <property type="match status" value="1"/>
</dbReference>
<dbReference type="SUPFAM" id="SSF81296">
    <property type="entry name" value="E set domains"/>
    <property type="match status" value="1"/>
</dbReference>
<accession>A0ABT1LJ39</accession>
<gene>
    <name evidence="3" type="ORF">NK718_20725</name>
</gene>
<dbReference type="Gene3D" id="2.60.40.10">
    <property type="entry name" value="Immunoglobulins"/>
    <property type="match status" value="1"/>
</dbReference>
<organism evidence="3 4">
    <name type="scientific">Alsobacter ponti</name>
    <dbReference type="NCBI Taxonomy" id="2962936"/>
    <lineage>
        <taxon>Bacteria</taxon>
        <taxon>Pseudomonadati</taxon>
        <taxon>Pseudomonadota</taxon>
        <taxon>Alphaproteobacteria</taxon>
        <taxon>Hyphomicrobiales</taxon>
        <taxon>Alsobacteraceae</taxon>
        <taxon>Alsobacter</taxon>
    </lineage>
</organism>
<dbReference type="EMBL" id="JANCLU010000031">
    <property type="protein sequence ID" value="MCP8940956.1"/>
    <property type="molecule type" value="Genomic_DNA"/>
</dbReference>
<dbReference type="Pfam" id="PF13501">
    <property type="entry name" value="SoxY"/>
    <property type="match status" value="1"/>
</dbReference>
<dbReference type="InterPro" id="IPR032711">
    <property type="entry name" value="SoxY"/>
</dbReference>
<evidence type="ECO:0000259" key="1">
    <source>
        <dbReference type="Pfam" id="PF08770"/>
    </source>
</evidence>
<protein>
    <submittedName>
        <fullName evidence="3">Thiosulfate oxidation carrier complex protein SoxZ</fullName>
    </submittedName>
</protein>
<dbReference type="InterPro" id="IPR014880">
    <property type="entry name" value="SoxZ_dom"/>
</dbReference>
<comment type="caution">
    <text evidence="3">The sequence shown here is derived from an EMBL/GenBank/DDBJ whole genome shotgun (WGS) entry which is preliminary data.</text>
</comment>
<evidence type="ECO:0000313" key="3">
    <source>
        <dbReference type="EMBL" id="MCP8940956.1"/>
    </source>
</evidence>
<dbReference type="Gene3D" id="2.60.40.2470">
    <property type="entry name" value="SoxY domain"/>
    <property type="match status" value="1"/>
</dbReference>
<dbReference type="InterPro" id="IPR014756">
    <property type="entry name" value="Ig_E-set"/>
</dbReference>
<reference evidence="3 4" key="1">
    <citation type="submission" date="2022-07" db="EMBL/GenBank/DDBJ databases">
        <authorList>
            <person name="Li W.-J."/>
            <person name="Deng Q.-Q."/>
        </authorList>
    </citation>
    <scope>NUCLEOTIDE SEQUENCE [LARGE SCALE GENOMIC DNA]</scope>
    <source>
        <strain evidence="3 4">SYSU M60028</strain>
    </source>
</reference>
<proteinExistence type="predicted"/>
<dbReference type="InterPro" id="IPR038162">
    <property type="entry name" value="SoxY_sf"/>
</dbReference>
<feature type="domain" description="Ig-like SoxY" evidence="2">
    <location>
        <begin position="50"/>
        <end position="159"/>
    </location>
</feature>
<sequence>MANGSAWTRRGVLAAASWSAAALVSRRAGAQVTDLRGFDPLWRDAEDAIRAFFGDVTYDRDGLTLDLPQHAETGGSVPMTVRVAAAMTEAEYPRVVHVLAHGNPTPHVLSAWFTPRSGRAEFSTRIRLERSQRVTAIAEMSDGRHRRVDRELSVSFGACAQIGSGGNDEVAAFRPQTRVSVPPRAQRGEIIPIRALISHPMETGLRLDATEEWVRQRIISRFACTFEGEEVFRVRLHPAVSTNPYFLFYARAQRSGVFGFDWYDTTDETYLASAPIAVD</sequence>
<evidence type="ECO:0000259" key="2">
    <source>
        <dbReference type="Pfam" id="PF13501"/>
    </source>
</evidence>
<dbReference type="RefSeq" id="WP_254746289.1">
    <property type="nucleotide sequence ID" value="NZ_JANCLU010000031.1"/>
</dbReference>
<keyword evidence="4" id="KW-1185">Reference proteome</keyword>